<keyword evidence="3" id="KW-1185">Reference proteome</keyword>
<dbReference type="RefSeq" id="XP_014151115.1">
    <property type="nucleotide sequence ID" value="XM_014295640.1"/>
</dbReference>
<dbReference type="EMBL" id="KQ242803">
    <property type="protein sequence ID" value="KNC77213.1"/>
    <property type="molecule type" value="Genomic_DNA"/>
</dbReference>
<proteinExistence type="predicted"/>
<name>A0A0L0FMF7_9EUKA</name>
<dbReference type="InterPro" id="IPR010099">
    <property type="entry name" value="SDR39U1"/>
</dbReference>
<dbReference type="AlphaFoldDB" id="A0A0L0FMF7"/>
<dbReference type="PANTHER" id="PTHR11092:SF0">
    <property type="entry name" value="EPIMERASE FAMILY PROTEIN SDR39U1"/>
    <property type="match status" value="1"/>
</dbReference>
<organism evidence="2 3">
    <name type="scientific">Sphaeroforma arctica JP610</name>
    <dbReference type="NCBI Taxonomy" id="667725"/>
    <lineage>
        <taxon>Eukaryota</taxon>
        <taxon>Ichthyosporea</taxon>
        <taxon>Ichthyophonida</taxon>
        <taxon>Sphaeroforma</taxon>
    </lineage>
</organism>
<protein>
    <recommendedName>
        <fullName evidence="1">DUF1731 domain-containing protein</fullName>
    </recommendedName>
</protein>
<dbReference type="InterPro" id="IPR013549">
    <property type="entry name" value="DUF1731"/>
</dbReference>
<dbReference type="Pfam" id="PF08338">
    <property type="entry name" value="DUF1731"/>
    <property type="match status" value="1"/>
</dbReference>
<dbReference type="OrthoDB" id="276721at2759"/>
<dbReference type="GeneID" id="25910825"/>
<dbReference type="PANTHER" id="PTHR11092">
    <property type="entry name" value="SUGAR NUCLEOTIDE EPIMERASE RELATED"/>
    <property type="match status" value="1"/>
</dbReference>
<dbReference type="SUPFAM" id="SSF51735">
    <property type="entry name" value="NAD(P)-binding Rossmann-fold domains"/>
    <property type="match status" value="1"/>
</dbReference>
<reference evidence="2 3" key="1">
    <citation type="submission" date="2011-02" db="EMBL/GenBank/DDBJ databases">
        <title>The Genome Sequence of Sphaeroforma arctica JP610.</title>
        <authorList>
            <consortium name="The Broad Institute Genome Sequencing Platform"/>
            <person name="Russ C."/>
            <person name="Cuomo C."/>
            <person name="Young S.K."/>
            <person name="Zeng Q."/>
            <person name="Gargeya S."/>
            <person name="Alvarado L."/>
            <person name="Berlin A."/>
            <person name="Chapman S.B."/>
            <person name="Chen Z."/>
            <person name="Freedman E."/>
            <person name="Gellesch M."/>
            <person name="Goldberg J."/>
            <person name="Griggs A."/>
            <person name="Gujja S."/>
            <person name="Heilman E."/>
            <person name="Heiman D."/>
            <person name="Howarth C."/>
            <person name="Mehta T."/>
            <person name="Neiman D."/>
            <person name="Pearson M."/>
            <person name="Roberts A."/>
            <person name="Saif S."/>
            <person name="Shea T."/>
            <person name="Shenoy N."/>
            <person name="Sisk P."/>
            <person name="Stolte C."/>
            <person name="Sykes S."/>
            <person name="White J."/>
            <person name="Yandava C."/>
            <person name="Burger G."/>
            <person name="Gray M.W."/>
            <person name="Holland P.W.H."/>
            <person name="King N."/>
            <person name="Lang F.B.F."/>
            <person name="Roger A.J."/>
            <person name="Ruiz-Trillo I."/>
            <person name="Haas B."/>
            <person name="Nusbaum C."/>
            <person name="Birren B."/>
        </authorList>
    </citation>
    <scope>NUCLEOTIDE SEQUENCE [LARGE SCALE GENOMIC DNA]</scope>
    <source>
        <strain evidence="2 3">JP610</strain>
    </source>
</reference>
<dbReference type="Gene3D" id="3.40.50.720">
    <property type="entry name" value="NAD(P)-binding Rossmann-like Domain"/>
    <property type="match status" value="1"/>
</dbReference>
<dbReference type="InterPro" id="IPR036291">
    <property type="entry name" value="NAD(P)-bd_dom_sf"/>
</dbReference>
<evidence type="ECO:0000259" key="1">
    <source>
        <dbReference type="Pfam" id="PF08338"/>
    </source>
</evidence>
<gene>
    <name evidence="2" type="ORF">SARC_10321</name>
</gene>
<sequence>MLKKVVIGGGSGYVGGLIKKALERRGTEVIVLSRSAGAGRITWDEVRGNGLPECDAVVNCSGQNVLDFTKRWTPEFERSVRESRIDRTRDLAKSVAAMAKPPKVFVATSGIGYYPTSAQKTYDESSEGGAGDYWSALSQEWEDSGKLLASVSTRHAIVRLSVVLGRDGGAYPQMRFPFAFGVGGNTGTGEQWFPWVHEEDMVGIFLHALENDAVKGPINGIAPESDTNAQFVRKLASIMHRPYLFTVPGFVMSTLLGKDRSAMLLEGQNVKPTVAMETGYQFKYPDLESCIKALES</sequence>
<feature type="domain" description="DUF1731" evidence="1">
    <location>
        <begin position="247"/>
        <end position="294"/>
    </location>
</feature>
<dbReference type="STRING" id="667725.A0A0L0FMF7"/>
<evidence type="ECO:0000313" key="3">
    <source>
        <dbReference type="Proteomes" id="UP000054560"/>
    </source>
</evidence>
<accession>A0A0L0FMF7</accession>
<dbReference type="Proteomes" id="UP000054560">
    <property type="component" value="Unassembled WGS sequence"/>
</dbReference>
<dbReference type="NCBIfam" id="TIGR01777">
    <property type="entry name" value="yfcH"/>
    <property type="match status" value="1"/>
</dbReference>
<evidence type="ECO:0000313" key="2">
    <source>
        <dbReference type="EMBL" id="KNC77213.1"/>
    </source>
</evidence>
<dbReference type="eggNOG" id="KOG3019">
    <property type="taxonomic scope" value="Eukaryota"/>
</dbReference>